<organism evidence="3">
    <name type="scientific">Chlorobium phaeobacteroides (strain BS1)</name>
    <dbReference type="NCBI Taxonomy" id="331678"/>
    <lineage>
        <taxon>Bacteria</taxon>
        <taxon>Pseudomonadati</taxon>
        <taxon>Chlorobiota</taxon>
        <taxon>Chlorobiia</taxon>
        <taxon>Chlorobiales</taxon>
        <taxon>Chlorobiaceae</taxon>
        <taxon>Chlorobium/Pelodictyon group</taxon>
        <taxon>Chlorobium</taxon>
    </lineage>
</organism>
<evidence type="ECO:0008006" key="4">
    <source>
        <dbReference type="Google" id="ProtNLM"/>
    </source>
</evidence>
<dbReference type="PANTHER" id="PTHR38477:SF1">
    <property type="entry name" value="MUREIN L,D-TRANSPEPTIDASE CATALYTIC DOMAIN FAMILY PROTEIN"/>
    <property type="match status" value="1"/>
</dbReference>
<evidence type="ECO:0000256" key="1">
    <source>
        <dbReference type="SAM" id="MobiDB-lite"/>
    </source>
</evidence>
<dbReference type="InterPro" id="IPR032676">
    <property type="entry name" value="YkuD_2"/>
</dbReference>
<keyword evidence="2" id="KW-1133">Transmembrane helix</keyword>
<dbReference type="EMBL" id="CP001101">
    <property type="protein sequence ID" value="ACE04717.1"/>
    <property type="molecule type" value="Genomic_DNA"/>
</dbReference>
<dbReference type="Pfam" id="PF13645">
    <property type="entry name" value="YkuD_2"/>
    <property type="match status" value="1"/>
</dbReference>
<sequence length="239" mass="26620">MKGSTSIKILAGGALFVLFGMIAFSAWLFFSERVSEDALDSAHAAVSEYLNLHPHEEPPHYLAVVDYTRPSFRKRMVIIDMTTGSESWYHIAHAKKTGTIHARIFSNIEGSNMSSLGLFKTGIAYLGDHGLAIRLHGLDSLKNSNAFTRDIVLHSAAYVSVPIIIENFFTLNGPRLGRSNGCFVVNPSKIREVVEKLSRGGFIYAYGEEGRGGERKGVRSQKPEIRDKRRTRECQMTIE</sequence>
<dbReference type="KEGG" id="cpb:Cphamn1_1799"/>
<feature type="transmembrane region" description="Helical" evidence="2">
    <location>
        <begin position="9"/>
        <end position="30"/>
    </location>
</feature>
<dbReference type="eggNOG" id="COG1376">
    <property type="taxonomic scope" value="Bacteria"/>
</dbReference>
<gene>
    <name evidence="3" type="ordered locus">Cphamn1_1799</name>
</gene>
<evidence type="ECO:0000256" key="2">
    <source>
        <dbReference type="SAM" id="Phobius"/>
    </source>
</evidence>
<feature type="compositionally biased region" description="Basic and acidic residues" evidence="1">
    <location>
        <begin position="210"/>
        <end position="233"/>
    </location>
</feature>
<feature type="region of interest" description="Disordered" evidence="1">
    <location>
        <begin position="210"/>
        <end position="239"/>
    </location>
</feature>
<protein>
    <recommendedName>
        <fullName evidence="4">Murein L,D-transpeptidase catalytic domain family protein</fullName>
    </recommendedName>
</protein>
<keyword evidence="2" id="KW-0472">Membrane</keyword>
<dbReference type="STRING" id="331678.Cphamn1_1799"/>
<keyword evidence="2" id="KW-0812">Transmembrane</keyword>
<dbReference type="AlphaFoldDB" id="B3ELC9"/>
<name>B3ELC9_CHLPB</name>
<accession>B3ELC9</accession>
<dbReference type="PANTHER" id="PTHR38477">
    <property type="entry name" value="HYPOTHETICAL EXPORTED PROTEIN"/>
    <property type="match status" value="1"/>
</dbReference>
<proteinExistence type="predicted"/>
<reference evidence="3" key="1">
    <citation type="submission" date="2008-06" db="EMBL/GenBank/DDBJ databases">
        <title>Complete sequence of Chlorobium phaeobacteroides BS1.</title>
        <authorList>
            <consortium name="US DOE Joint Genome Institute"/>
            <person name="Lucas S."/>
            <person name="Copeland A."/>
            <person name="Lapidus A."/>
            <person name="Glavina del Rio T."/>
            <person name="Dalin E."/>
            <person name="Tice H."/>
            <person name="Bruce D."/>
            <person name="Goodwin L."/>
            <person name="Pitluck S."/>
            <person name="Schmutz J."/>
            <person name="Larimer F."/>
            <person name="Land M."/>
            <person name="Hauser L."/>
            <person name="Kyrpides N."/>
            <person name="Ovchinnikova G."/>
            <person name="Li T."/>
            <person name="Liu Z."/>
            <person name="Zhao F."/>
            <person name="Overmann J."/>
            <person name="Bryant D.A."/>
            <person name="Richardson P."/>
        </authorList>
    </citation>
    <scope>NUCLEOTIDE SEQUENCE [LARGE SCALE GENOMIC DNA]</scope>
    <source>
        <strain evidence="3">BS1</strain>
    </source>
</reference>
<dbReference type="HOGENOM" id="CLU_080995_2_1_10"/>
<evidence type="ECO:0000313" key="3">
    <source>
        <dbReference type="EMBL" id="ACE04717.1"/>
    </source>
</evidence>